<accession>A0ABZ3IHS0</accession>
<proteinExistence type="predicted"/>
<reference evidence="2" key="1">
    <citation type="submission" date="2024-05" db="EMBL/GenBank/DDBJ databases">
        <title>Isolation and characterization of Sporomusa carbonis sp. nov., a carboxydotrophic hydrogenogen in the genus of Sporomusa isolated from a charcoal burning pile.</title>
        <authorList>
            <person name="Boeer T."/>
            <person name="Rosenbaum F."/>
            <person name="Eysell L."/>
            <person name="Mueller V."/>
            <person name="Daniel R."/>
            <person name="Poehlein A."/>
        </authorList>
    </citation>
    <scope>NUCLEOTIDE SEQUENCE [LARGE SCALE GENOMIC DNA]</scope>
    <source>
        <strain evidence="2">DSM 10669</strain>
    </source>
</reference>
<dbReference type="EMBL" id="CP155573">
    <property type="protein sequence ID" value="XFO65214.1"/>
    <property type="molecule type" value="Genomic_DNA"/>
</dbReference>
<evidence type="ECO:0000256" key="1">
    <source>
        <dbReference type="SAM" id="Phobius"/>
    </source>
</evidence>
<evidence type="ECO:0000313" key="2">
    <source>
        <dbReference type="EMBL" id="XFO65214.1"/>
    </source>
</evidence>
<gene>
    <name evidence="2" type="ORF">SPSIL_013230</name>
</gene>
<keyword evidence="1" id="KW-0812">Transmembrane</keyword>
<protein>
    <submittedName>
        <fullName evidence="2">Uncharacterized protein</fullName>
    </submittedName>
</protein>
<evidence type="ECO:0000313" key="3">
    <source>
        <dbReference type="Proteomes" id="UP000216752"/>
    </source>
</evidence>
<organism evidence="2 3">
    <name type="scientific">Sporomusa silvacetica DSM 10669</name>
    <dbReference type="NCBI Taxonomy" id="1123289"/>
    <lineage>
        <taxon>Bacteria</taxon>
        <taxon>Bacillati</taxon>
        <taxon>Bacillota</taxon>
        <taxon>Negativicutes</taxon>
        <taxon>Selenomonadales</taxon>
        <taxon>Sporomusaceae</taxon>
        <taxon>Sporomusa</taxon>
    </lineage>
</organism>
<feature type="transmembrane region" description="Helical" evidence="1">
    <location>
        <begin position="36"/>
        <end position="60"/>
    </location>
</feature>
<keyword evidence="3" id="KW-1185">Reference proteome</keyword>
<name>A0ABZ3IHS0_9FIRM</name>
<keyword evidence="1" id="KW-1133">Transmembrane helix</keyword>
<dbReference type="Proteomes" id="UP000216752">
    <property type="component" value="Chromosome"/>
</dbReference>
<sequence length="65" mass="7733">MGLKNNLYDLWQCTSFLDIRWLKEKEYLSNKDLSKALAKICILAGVLYFFMELYSLSVIYMENLK</sequence>
<keyword evidence="1" id="KW-0472">Membrane</keyword>